<dbReference type="GO" id="GO:0005634">
    <property type="term" value="C:nucleus"/>
    <property type="evidence" value="ECO:0007669"/>
    <property type="project" value="UniProtKB-SubCell"/>
</dbReference>
<dbReference type="SUPFAM" id="SSF57756">
    <property type="entry name" value="Retrovirus zinc finger-like domains"/>
    <property type="match status" value="1"/>
</dbReference>
<dbReference type="Pfam" id="PF00098">
    <property type="entry name" value="zf-CCHC"/>
    <property type="match status" value="1"/>
</dbReference>
<reference evidence="15 16" key="1">
    <citation type="journal article" date="2019" name="Nat. Plants">
        <title>Genome sequencing of Musa balbisiana reveals subgenome evolution and function divergence in polyploid bananas.</title>
        <authorList>
            <person name="Yao X."/>
        </authorList>
    </citation>
    <scope>NUCLEOTIDE SEQUENCE [LARGE SCALE GENOMIC DNA]</scope>
    <source>
        <strain evidence="16">cv. DH-PKW</strain>
        <tissue evidence="15">Leaves</tissue>
    </source>
</reference>
<dbReference type="PROSITE" id="PS50158">
    <property type="entry name" value="ZF_CCHC"/>
    <property type="match status" value="1"/>
</dbReference>
<dbReference type="GO" id="GO:0006364">
    <property type="term" value="P:rRNA processing"/>
    <property type="evidence" value="ECO:0007669"/>
    <property type="project" value="UniProtKB-KW"/>
</dbReference>
<dbReference type="Gene3D" id="3.40.50.12390">
    <property type="match status" value="1"/>
</dbReference>
<dbReference type="AlphaFoldDB" id="A0A4S8K1V1"/>
<keyword evidence="16" id="KW-1185">Reference proteome</keyword>
<dbReference type="InterPro" id="IPR041412">
    <property type="entry name" value="Xrn1_helical"/>
</dbReference>
<evidence type="ECO:0000256" key="8">
    <source>
        <dbReference type="ARBA" id="ARBA00023054"/>
    </source>
</evidence>
<comment type="subcellular location">
    <subcellularLocation>
        <location evidence="1">Nucleus</location>
    </subcellularLocation>
</comment>
<feature type="compositionally biased region" description="Pro residues" evidence="13">
    <location>
        <begin position="873"/>
        <end position="884"/>
    </location>
</feature>
<feature type="region of interest" description="Disordered" evidence="13">
    <location>
        <begin position="763"/>
        <end position="815"/>
    </location>
</feature>
<dbReference type="PIRSF" id="PIRSF037239">
    <property type="entry name" value="Exonuclease_Xrn2"/>
    <property type="match status" value="1"/>
</dbReference>
<dbReference type="Gene3D" id="1.25.40.1050">
    <property type="match status" value="2"/>
</dbReference>
<evidence type="ECO:0000256" key="5">
    <source>
        <dbReference type="ARBA" id="ARBA00022722"/>
    </source>
</evidence>
<dbReference type="Proteomes" id="UP000317650">
    <property type="component" value="Chromosome 8"/>
</dbReference>
<dbReference type="GO" id="GO:0004534">
    <property type="term" value="F:5'-3' RNA exonuclease activity"/>
    <property type="evidence" value="ECO:0007669"/>
    <property type="project" value="UniProtKB-UniRule"/>
</dbReference>
<dbReference type="Pfam" id="PF03159">
    <property type="entry name" value="XRN_N"/>
    <property type="match status" value="1"/>
</dbReference>
<evidence type="ECO:0000256" key="1">
    <source>
        <dbReference type="ARBA" id="ARBA00004123"/>
    </source>
</evidence>
<evidence type="ECO:0000256" key="13">
    <source>
        <dbReference type="SAM" id="MobiDB-lite"/>
    </source>
</evidence>
<dbReference type="InterPro" id="IPR036875">
    <property type="entry name" value="Znf_CCHC_sf"/>
</dbReference>
<accession>A0A4S8K1V1</accession>
<evidence type="ECO:0000256" key="11">
    <source>
        <dbReference type="PROSITE-ProRule" id="PRU00047"/>
    </source>
</evidence>
<evidence type="ECO:0000256" key="3">
    <source>
        <dbReference type="ARBA" id="ARBA00022552"/>
    </source>
</evidence>
<evidence type="ECO:0000259" key="14">
    <source>
        <dbReference type="PROSITE" id="PS50158"/>
    </source>
</evidence>
<feature type="coiled-coil region" evidence="12">
    <location>
        <begin position="383"/>
        <end position="410"/>
    </location>
</feature>
<keyword evidence="9" id="KW-0539">Nucleus</keyword>
<evidence type="ECO:0000256" key="2">
    <source>
        <dbReference type="ARBA" id="ARBA00006994"/>
    </source>
</evidence>
<dbReference type="GO" id="GO:0006397">
    <property type="term" value="P:mRNA processing"/>
    <property type="evidence" value="ECO:0007669"/>
    <property type="project" value="UniProtKB-UniRule"/>
</dbReference>
<dbReference type="InterPro" id="IPR027073">
    <property type="entry name" value="5_3_exoribonuclease"/>
</dbReference>
<proteinExistence type="inferred from homology"/>
<evidence type="ECO:0000256" key="6">
    <source>
        <dbReference type="ARBA" id="ARBA00022801"/>
    </source>
</evidence>
<dbReference type="InterPro" id="IPR001878">
    <property type="entry name" value="Znf_CCHC"/>
</dbReference>
<name>A0A4S8K1V1_MUSBA</name>
<dbReference type="STRING" id="52838.A0A4S8K1V1"/>
<gene>
    <name evidence="15" type="ORF">C4D60_Mb08t06690</name>
</gene>
<feature type="region of interest" description="Disordered" evidence="13">
    <location>
        <begin position="835"/>
        <end position="884"/>
    </location>
</feature>
<dbReference type="PANTHER" id="PTHR12341:SF41">
    <property type="entry name" value="5'-3' EXORIBONUCLEASE 2"/>
    <property type="match status" value="1"/>
</dbReference>
<dbReference type="CDD" id="cd18673">
    <property type="entry name" value="PIN_XRN1-2-like"/>
    <property type="match status" value="1"/>
</dbReference>
<feature type="compositionally biased region" description="Polar residues" evidence="13">
    <location>
        <begin position="845"/>
        <end position="862"/>
    </location>
</feature>
<dbReference type="EMBL" id="PYDT01000002">
    <property type="protein sequence ID" value="THU68706.1"/>
    <property type="molecule type" value="Genomic_DNA"/>
</dbReference>
<dbReference type="GO" id="GO:0008270">
    <property type="term" value="F:zinc ion binding"/>
    <property type="evidence" value="ECO:0007669"/>
    <property type="project" value="UniProtKB-KW"/>
</dbReference>
<evidence type="ECO:0000256" key="10">
    <source>
        <dbReference type="PIRNR" id="PIRNR037239"/>
    </source>
</evidence>
<comment type="similarity">
    <text evidence="2 10">Belongs to the 5'-3' exonuclease family. XRN2/RAT1 subfamily.</text>
</comment>
<keyword evidence="5 10" id="KW-0540">Nuclease</keyword>
<keyword evidence="11" id="KW-0479">Metal-binding</keyword>
<dbReference type="GO" id="GO:0003723">
    <property type="term" value="F:RNA binding"/>
    <property type="evidence" value="ECO:0007669"/>
    <property type="project" value="TreeGrafter"/>
</dbReference>
<keyword evidence="6 10" id="KW-0378">Hydrolase</keyword>
<keyword evidence="7 10" id="KW-0269">Exonuclease</keyword>
<dbReference type="InterPro" id="IPR017151">
    <property type="entry name" value="Xrn2/3/4"/>
</dbReference>
<dbReference type="GO" id="GO:0000956">
    <property type="term" value="P:nuclear-transcribed mRNA catabolic process"/>
    <property type="evidence" value="ECO:0007669"/>
    <property type="project" value="TreeGrafter"/>
</dbReference>
<evidence type="ECO:0000256" key="9">
    <source>
        <dbReference type="ARBA" id="ARBA00023242"/>
    </source>
</evidence>
<feature type="domain" description="CCHC-type" evidence="14">
    <location>
        <begin position="140"/>
        <end position="154"/>
    </location>
</feature>
<keyword evidence="11" id="KW-0863">Zinc-finger</keyword>
<dbReference type="EC" id="3.1.13.-" evidence="10"/>
<keyword evidence="4 10" id="KW-0507">mRNA processing</keyword>
<feature type="region of interest" description="Disordered" evidence="13">
    <location>
        <begin position="695"/>
        <end position="738"/>
    </location>
</feature>
<dbReference type="FunFam" id="1.25.40.1050:FF:000002">
    <property type="entry name" value="5'-3' exoribonuclease"/>
    <property type="match status" value="1"/>
</dbReference>
<organism evidence="15 16">
    <name type="scientific">Musa balbisiana</name>
    <name type="common">Banana</name>
    <dbReference type="NCBI Taxonomy" id="52838"/>
    <lineage>
        <taxon>Eukaryota</taxon>
        <taxon>Viridiplantae</taxon>
        <taxon>Streptophyta</taxon>
        <taxon>Embryophyta</taxon>
        <taxon>Tracheophyta</taxon>
        <taxon>Spermatophyta</taxon>
        <taxon>Magnoliopsida</taxon>
        <taxon>Liliopsida</taxon>
        <taxon>Zingiberales</taxon>
        <taxon>Musaceae</taxon>
        <taxon>Musa</taxon>
    </lineage>
</organism>
<evidence type="ECO:0000256" key="12">
    <source>
        <dbReference type="SAM" id="Coils"/>
    </source>
</evidence>
<dbReference type="PANTHER" id="PTHR12341">
    <property type="entry name" value="5'-&gt;3' EXORIBONUCLEASE"/>
    <property type="match status" value="1"/>
</dbReference>
<keyword evidence="3" id="KW-0698">rRNA processing</keyword>
<sequence>MVGQQRLYLKYINNGIVNLDGVAPRAKMNQQRSRRFRAAKDAADAAAEEERLRQEFESEGRKLPPKQESQVFDSNVITPGTEFMAVLSTALQYYIHLRLNYDPGWKRIKDADLIMLALATHEVHFSILREIVFTPGQQDKCFLCGQMGHLAANCQGNAKRKSGEFDEKSEDVSVAKKPYQFLNIWTLREYLEYEFRIPNPPFEVDFERIVDDFIFICFFVGNDFLPHMPTLEIREGAINLLMAVYKKEFMVMGGYLTDSSTRQAERIKREKAQIKRGDDIDPQVRTDLIVPVTRFQGSRLASGALPSPYQQIGSSYNLESTVSMKRENQVGRSTSAMPVDIQTNRSTTYDSKGVNDRARKIARLSSSGATIGAAIVEAENSFEVEICENREELKTKLKELLKEKSDLFNSENPEEDKNEILGCSAAGAISRVVKLGEPGWKDRYYQEKFSAKSPEEIEAIQKDVDLGGLDISFKLGSPFKPFDQLMGVFPAASAHALPIHYRRLMSDPTSPILDFYPTDFEVDMNGKRFSWQGIAKLPFIEEIRLLSEIKKVEHTLTVLNGGMNGYLCLCSGDPCPPIFRSPVKGMEDIMDNQVICSIYKLPDAHKHITRPPAGVIIPKKTVTAGDLKPPPVLWHEDTGRKPFENGRLNPPGSISGKQLGDAAHRLVKNSLQISRDHYSGDSRAAPLSYNTSTNGLPYSGGGHHVGDQRAAAAARAGHQVGHSQHYDPRNDSGDGHGRWYASTTSTHYYERSLGSQYERDHYSSRSYYDPHNGSSHPDARGRVPAYNYPQGGGYPYPSANRPVPQHGPYAHTQAPYNANYGGYHSYATQQWEEQYGDERAPPPSQHTTGRSYGHHQQTTNRYTALDRNSNSRRPPPPPPGFGRQ</sequence>
<evidence type="ECO:0000256" key="4">
    <source>
        <dbReference type="ARBA" id="ARBA00022664"/>
    </source>
</evidence>
<keyword evidence="11" id="KW-0862">Zinc</keyword>
<dbReference type="Pfam" id="PF17846">
    <property type="entry name" value="XRN_M"/>
    <property type="match status" value="4"/>
</dbReference>
<dbReference type="InterPro" id="IPR004859">
    <property type="entry name" value="Xrn1_N"/>
</dbReference>
<keyword evidence="8 12" id="KW-0175">Coiled coil</keyword>
<feature type="compositionally biased region" description="Basic and acidic residues" evidence="13">
    <location>
        <begin position="724"/>
        <end position="737"/>
    </location>
</feature>
<dbReference type="SMART" id="SM00343">
    <property type="entry name" value="ZnF_C2HC"/>
    <property type="match status" value="1"/>
</dbReference>
<comment type="function">
    <text evidence="10">Possesses 5'-&gt;3' exoribonuclease activity. Acts as an endogenous post-transcriptional gene silencing (PTGS) suppressor.</text>
</comment>
<protein>
    <recommendedName>
        <fullName evidence="10">5'-3' exoribonuclease</fullName>
        <ecNumber evidence="10">3.1.13.-</ecNumber>
    </recommendedName>
</protein>
<evidence type="ECO:0000313" key="15">
    <source>
        <dbReference type="EMBL" id="THU68706.1"/>
    </source>
</evidence>
<evidence type="ECO:0000313" key="16">
    <source>
        <dbReference type="Proteomes" id="UP000317650"/>
    </source>
</evidence>
<comment type="caution">
    <text evidence="15">The sequence shown here is derived from an EMBL/GenBank/DDBJ whole genome shotgun (WGS) entry which is preliminary data.</text>
</comment>
<evidence type="ECO:0000256" key="7">
    <source>
        <dbReference type="ARBA" id="ARBA00022839"/>
    </source>
</evidence>